<dbReference type="Proteomes" id="UP000481153">
    <property type="component" value="Unassembled WGS sequence"/>
</dbReference>
<dbReference type="PANTHER" id="PTHR24153:SF8">
    <property type="entry name" value="FORKED, ISOFORM F"/>
    <property type="match status" value="1"/>
</dbReference>
<dbReference type="VEuPathDB" id="FungiDB:AeMF1_008736"/>
<feature type="compositionally biased region" description="Basic and acidic residues" evidence="4">
    <location>
        <begin position="251"/>
        <end position="265"/>
    </location>
</feature>
<dbReference type="InterPro" id="IPR052420">
    <property type="entry name" value="Espin/Espin-like"/>
</dbReference>
<keyword evidence="2" id="KW-0040">ANK repeat</keyword>
<evidence type="ECO:0000256" key="4">
    <source>
        <dbReference type="SAM" id="MobiDB-lite"/>
    </source>
</evidence>
<reference evidence="5 6" key="1">
    <citation type="submission" date="2019-07" db="EMBL/GenBank/DDBJ databases">
        <title>Genomics analysis of Aphanomyces spp. identifies a new class of oomycete effector associated with host adaptation.</title>
        <authorList>
            <person name="Gaulin E."/>
        </authorList>
    </citation>
    <scope>NUCLEOTIDE SEQUENCE [LARGE SCALE GENOMIC DNA]</scope>
    <source>
        <strain evidence="5 6">ATCC 201684</strain>
    </source>
</reference>
<feature type="region of interest" description="Disordered" evidence="4">
    <location>
        <begin position="243"/>
        <end position="265"/>
    </location>
</feature>
<accession>A0A6G0XWG9</accession>
<evidence type="ECO:0000313" key="6">
    <source>
        <dbReference type="Proteomes" id="UP000481153"/>
    </source>
</evidence>
<dbReference type="EMBL" id="VJMJ01000003">
    <property type="protein sequence ID" value="KAF0745061.1"/>
    <property type="molecule type" value="Genomic_DNA"/>
</dbReference>
<gene>
    <name evidence="5" type="ORF">Ae201684_000636</name>
</gene>
<comment type="caution">
    <text evidence="5">The sequence shown here is derived from an EMBL/GenBank/DDBJ whole genome shotgun (WGS) entry which is preliminary data.</text>
</comment>
<keyword evidence="3" id="KW-0175">Coiled coil</keyword>
<keyword evidence="1" id="KW-0677">Repeat</keyword>
<dbReference type="AlphaFoldDB" id="A0A6G0XWG9"/>
<evidence type="ECO:0000256" key="3">
    <source>
        <dbReference type="SAM" id="Coils"/>
    </source>
</evidence>
<name>A0A6G0XWG9_9STRA</name>
<feature type="coiled-coil region" evidence="3">
    <location>
        <begin position="297"/>
        <end position="331"/>
    </location>
</feature>
<dbReference type="GO" id="GO:0005737">
    <property type="term" value="C:cytoplasm"/>
    <property type="evidence" value="ECO:0007669"/>
    <property type="project" value="TreeGrafter"/>
</dbReference>
<evidence type="ECO:0000313" key="5">
    <source>
        <dbReference type="EMBL" id="KAF0745061.1"/>
    </source>
</evidence>
<organism evidence="5 6">
    <name type="scientific">Aphanomyces euteiches</name>
    <dbReference type="NCBI Taxonomy" id="100861"/>
    <lineage>
        <taxon>Eukaryota</taxon>
        <taxon>Sar</taxon>
        <taxon>Stramenopiles</taxon>
        <taxon>Oomycota</taxon>
        <taxon>Saprolegniomycetes</taxon>
        <taxon>Saprolegniales</taxon>
        <taxon>Verrucalvaceae</taxon>
        <taxon>Aphanomyces</taxon>
    </lineage>
</organism>
<evidence type="ECO:0000256" key="2">
    <source>
        <dbReference type="ARBA" id="ARBA00023043"/>
    </source>
</evidence>
<protein>
    <submittedName>
        <fullName evidence="5">Uncharacterized protein</fullName>
    </submittedName>
</protein>
<dbReference type="PANTHER" id="PTHR24153">
    <property type="entry name" value="ESPIN"/>
    <property type="match status" value="1"/>
</dbReference>
<proteinExistence type="predicted"/>
<keyword evidence="6" id="KW-1185">Reference proteome</keyword>
<dbReference type="GO" id="GO:0051017">
    <property type="term" value="P:actin filament bundle assembly"/>
    <property type="evidence" value="ECO:0007669"/>
    <property type="project" value="TreeGrafter"/>
</dbReference>
<dbReference type="InterPro" id="IPR036770">
    <property type="entry name" value="Ankyrin_rpt-contain_sf"/>
</dbReference>
<evidence type="ECO:0000256" key="1">
    <source>
        <dbReference type="ARBA" id="ARBA00022737"/>
    </source>
</evidence>
<dbReference type="Gene3D" id="1.25.40.20">
    <property type="entry name" value="Ankyrin repeat-containing domain"/>
    <property type="match status" value="1"/>
</dbReference>
<dbReference type="SUPFAM" id="SSF48403">
    <property type="entry name" value="Ankyrin repeat"/>
    <property type="match status" value="1"/>
</dbReference>
<sequence length="386" mass="43818">MRAAKRVSPEGIRLVEEGNWTELIKRVVTTPSLAEQKDPYGMLPLHWACTDNEVPVEAIEALLKAYPEGGMIRNNSNLLPLHVAIRSNARVETLSMLCTMCPDCIWTKTDGRRPLSFATMSGLSDQCLRVLQKAEQKYRFSHPDADIDDDDDHDDPEYEEAKRDLYRQSLVMRESLFDSMRQSRPFLPSIDAAEQGTVGDDYSMIQETDDEVEPEHSPQYTIRSFGSPEEVRKLPLPPLRMASTVSTVDTSSERSERATEVPEGGDRVRLKLSPSLSERPTISSESSEFDMGAVHVIKALEERNAFLEQRLVDHEKLLMDQEQRIAMQERQHSEAMVMLAQTMARLAELEVAMSSMHGDFSRHSFESTSSMEFPNPFTERFDALDD</sequence>
<dbReference type="GO" id="GO:0051015">
    <property type="term" value="F:actin filament binding"/>
    <property type="evidence" value="ECO:0007669"/>
    <property type="project" value="TreeGrafter"/>
</dbReference>